<evidence type="ECO:0000313" key="3">
    <source>
        <dbReference type="EMBL" id="PNP58352.1"/>
    </source>
</evidence>
<dbReference type="Gene3D" id="3.40.47.10">
    <property type="match status" value="1"/>
</dbReference>
<dbReference type="InterPro" id="IPR016039">
    <property type="entry name" value="Thiolase-like"/>
</dbReference>
<dbReference type="EMBL" id="MTYI01000021">
    <property type="protein sequence ID" value="PNP58352.1"/>
    <property type="molecule type" value="Genomic_DNA"/>
</dbReference>
<name>A0A2K0UKP1_TRIHA</name>
<keyword evidence="1" id="KW-0596">Phosphopantetheine</keyword>
<sequence>MFQLGVLSREGWRKSLSADVDGYAKAEAINAIFIKSLNAAIRDDNPIRAVTRGTATNFGGMTANRMHPSSDD</sequence>
<dbReference type="InterPro" id="IPR050091">
    <property type="entry name" value="PKS_NRPS_Biosynth_Enz"/>
</dbReference>
<dbReference type="GO" id="GO:0004312">
    <property type="term" value="F:fatty acid synthase activity"/>
    <property type="evidence" value="ECO:0007669"/>
    <property type="project" value="TreeGrafter"/>
</dbReference>
<accession>A0A2K0UKP1</accession>
<reference evidence="3 4" key="1">
    <citation type="submission" date="2017-02" db="EMBL/GenBank/DDBJ databases">
        <title>Genomes of Trichoderma spp. with biocontrol activity.</title>
        <authorList>
            <person name="Gardiner D."/>
            <person name="Kazan K."/>
            <person name="Vos C."/>
            <person name="Harvey P."/>
        </authorList>
    </citation>
    <scope>NUCLEOTIDE SEQUENCE [LARGE SCALE GENOMIC DNA]</scope>
    <source>
        <strain evidence="3 4">Tr1</strain>
    </source>
</reference>
<evidence type="ECO:0000256" key="1">
    <source>
        <dbReference type="ARBA" id="ARBA00022450"/>
    </source>
</evidence>
<proteinExistence type="predicted"/>
<dbReference type="PANTHER" id="PTHR43775:SF28">
    <property type="entry name" value="SYNTHASE, PUTATIVE-RELATED"/>
    <property type="match status" value="1"/>
</dbReference>
<dbReference type="PANTHER" id="PTHR43775">
    <property type="entry name" value="FATTY ACID SYNTHASE"/>
    <property type="match status" value="1"/>
</dbReference>
<dbReference type="GO" id="GO:0044550">
    <property type="term" value="P:secondary metabolite biosynthetic process"/>
    <property type="evidence" value="ECO:0007669"/>
    <property type="project" value="TreeGrafter"/>
</dbReference>
<dbReference type="SUPFAM" id="SSF53901">
    <property type="entry name" value="Thiolase-like"/>
    <property type="match status" value="1"/>
</dbReference>
<dbReference type="AlphaFoldDB" id="A0A2K0UKP1"/>
<dbReference type="GO" id="GO:0006633">
    <property type="term" value="P:fatty acid biosynthetic process"/>
    <property type="evidence" value="ECO:0007669"/>
    <property type="project" value="TreeGrafter"/>
</dbReference>
<evidence type="ECO:0000256" key="2">
    <source>
        <dbReference type="ARBA" id="ARBA00022553"/>
    </source>
</evidence>
<dbReference type="OrthoDB" id="329835at2759"/>
<keyword evidence="2" id="KW-0597">Phosphoprotein</keyword>
<evidence type="ECO:0000313" key="4">
    <source>
        <dbReference type="Proteomes" id="UP000236290"/>
    </source>
</evidence>
<dbReference type="Proteomes" id="UP000236290">
    <property type="component" value="Unassembled WGS sequence"/>
</dbReference>
<protein>
    <submittedName>
        <fullName evidence="3">Uncharacterized protein</fullName>
    </submittedName>
</protein>
<gene>
    <name evidence="3" type="ORF">THARTR1_01867</name>
</gene>
<comment type="caution">
    <text evidence="3">The sequence shown here is derived from an EMBL/GenBank/DDBJ whole genome shotgun (WGS) entry which is preliminary data.</text>
</comment>
<organism evidence="3 4">
    <name type="scientific">Trichoderma harzianum</name>
    <name type="common">Hypocrea lixii</name>
    <dbReference type="NCBI Taxonomy" id="5544"/>
    <lineage>
        <taxon>Eukaryota</taxon>
        <taxon>Fungi</taxon>
        <taxon>Dikarya</taxon>
        <taxon>Ascomycota</taxon>
        <taxon>Pezizomycotina</taxon>
        <taxon>Sordariomycetes</taxon>
        <taxon>Hypocreomycetidae</taxon>
        <taxon>Hypocreales</taxon>
        <taxon>Hypocreaceae</taxon>
        <taxon>Trichoderma</taxon>
    </lineage>
</organism>